<feature type="domain" description="DUF8040" evidence="9">
    <location>
        <begin position="73"/>
        <end position="151"/>
    </location>
</feature>
<dbReference type="GO" id="GO:0004518">
    <property type="term" value="F:nuclease activity"/>
    <property type="evidence" value="ECO:0007669"/>
    <property type="project" value="UniProtKB-KW"/>
</dbReference>
<evidence type="ECO:0000256" key="5">
    <source>
        <dbReference type="ARBA" id="ARBA00022723"/>
    </source>
</evidence>
<evidence type="ECO:0000256" key="2">
    <source>
        <dbReference type="ARBA" id="ARBA00004123"/>
    </source>
</evidence>
<dbReference type="GO" id="GO:0046872">
    <property type="term" value="F:metal ion binding"/>
    <property type="evidence" value="ECO:0007669"/>
    <property type="project" value="UniProtKB-KW"/>
</dbReference>
<evidence type="ECO:0000313" key="10">
    <source>
        <dbReference type="EMBL" id="KAL1535433.1"/>
    </source>
</evidence>
<dbReference type="EMBL" id="JBEAFC010000011">
    <property type="protein sequence ID" value="KAL1535433.1"/>
    <property type="molecule type" value="Genomic_DNA"/>
</dbReference>
<dbReference type="Proteomes" id="UP001567538">
    <property type="component" value="Unassembled WGS sequence"/>
</dbReference>
<evidence type="ECO:0000259" key="9">
    <source>
        <dbReference type="Pfam" id="PF26138"/>
    </source>
</evidence>
<feature type="domain" description="DDE Tnp4" evidence="8">
    <location>
        <begin position="183"/>
        <end position="344"/>
    </location>
</feature>
<dbReference type="AlphaFoldDB" id="A0ABD1FWW6"/>
<dbReference type="Pfam" id="PF13359">
    <property type="entry name" value="DDE_Tnp_4"/>
    <property type="match status" value="1"/>
</dbReference>
<dbReference type="GO" id="GO:0005634">
    <property type="term" value="C:nucleus"/>
    <property type="evidence" value="ECO:0007669"/>
    <property type="project" value="UniProtKB-SubCell"/>
</dbReference>
<evidence type="ECO:0000256" key="7">
    <source>
        <dbReference type="ARBA" id="ARBA00023242"/>
    </source>
</evidence>
<gene>
    <name evidence="10" type="ORF">AAHA92_28211</name>
</gene>
<evidence type="ECO:0000259" key="8">
    <source>
        <dbReference type="Pfam" id="PF13359"/>
    </source>
</evidence>
<keyword evidence="5" id="KW-0479">Metal-binding</keyword>
<dbReference type="InterPro" id="IPR058353">
    <property type="entry name" value="DUF8040"/>
</dbReference>
<evidence type="ECO:0000256" key="1">
    <source>
        <dbReference type="ARBA" id="ARBA00001968"/>
    </source>
</evidence>
<protein>
    <recommendedName>
        <fullName evidence="12">DDE Tnp4 domain-containing protein</fullName>
    </recommendedName>
</protein>
<dbReference type="Pfam" id="PF26138">
    <property type="entry name" value="DUF8040"/>
    <property type="match status" value="1"/>
</dbReference>
<organism evidence="10 11">
    <name type="scientific">Salvia divinorum</name>
    <name type="common">Maria pastora</name>
    <name type="synonym">Diviner's sage</name>
    <dbReference type="NCBI Taxonomy" id="28513"/>
    <lineage>
        <taxon>Eukaryota</taxon>
        <taxon>Viridiplantae</taxon>
        <taxon>Streptophyta</taxon>
        <taxon>Embryophyta</taxon>
        <taxon>Tracheophyta</taxon>
        <taxon>Spermatophyta</taxon>
        <taxon>Magnoliopsida</taxon>
        <taxon>eudicotyledons</taxon>
        <taxon>Gunneridae</taxon>
        <taxon>Pentapetalae</taxon>
        <taxon>asterids</taxon>
        <taxon>lamiids</taxon>
        <taxon>Lamiales</taxon>
        <taxon>Lamiaceae</taxon>
        <taxon>Nepetoideae</taxon>
        <taxon>Mentheae</taxon>
        <taxon>Salviinae</taxon>
        <taxon>Salvia</taxon>
        <taxon>Salvia subgen. Calosphace</taxon>
    </lineage>
</organism>
<keyword evidence="11" id="KW-1185">Reference proteome</keyword>
<evidence type="ECO:0008006" key="12">
    <source>
        <dbReference type="Google" id="ProtNLM"/>
    </source>
</evidence>
<evidence type="ECO:0000313" key="11">
    <source>
        <dbReference type="Proteomes" id="UP001567538"/>
    </source>
</evidence>
<comment type="subcellular location">
    <subcellularLocation>
        <location evidence="2">Nucleus</location>
    </subcellularLocation>
</comment>
<evidence type="ECO:0000256" key="6">
    <source>
        <dbReference type="ARBA" id="ARBA00022801"/>
    </source>
</evidence>
<comment type="similarity">
    <text evidence="3">Belongs to the HARBI1 family.</text>
</comment>
<keyword evidence="7" id="KW-0539">Nucleus</keyword>
<dbReference type="InterPro" id="IPR027806">
    <property type="entry name" value="HARBI1_dom"/>
</dbReference>
<comment type="caution">
    <text evidence="10">The sequence shown here is derived from an EMBL/GenBank/DDBJ whole genome shotgun (WGS) entry which is preliminary data.</text>
</comment>
<evidence type="ECO:0000256" key="3">
    <source>
        <dbReference type="ARBA" id="ARBA00006958"/>
    </source>
</evidence>
<dbReference type="PANTHER" id="PTHR22930">
    <property type="match status" value="1"/>
</dbReference>
<dbReference type="GO" id="GO:0016787">
    <property type="term" value="F:hydrolase activity"/>
    <property type="evidence" value="ECO:0007669"/>
    <property type="project" value="UniProtKB-KW"/>
</dbReference>
<keyword evidence="4" id="KW-0540">Nuclease</keyword>
<evidence type="ECO:0000256" key="4">
    <source>
        <dbReference type="ARBA" id="ARBA00022722"/>
    </source>
</evidence>
<proteinExistence type="inferred from homology"/>
<reference evidence="10 11" key="1">
    <citation type="submission" date="2024-06" db="EMBL/GenBank/DDBJ databases">
        <title>A chromosome level genome sequence of Diviner's sage (Salvia divinorum).</title>
        <authorList>
            <person name="Ford S.A."/>
            <person name="Ro D.-K."/>
            <person name="Ness R.W."/>
            <person name="Phillips M.A."/>
        </authorList>
    </citation>
    <scope>NUCLEOTIDE SEQUENCE [LARGE SCALE GENOMIC DNA]</scope>
    <source>
        <strain evidence="10">SAF-2024a</strain>
        <tissue evidence="10">Leaf</tissue>
    </source>
</reference>
<dbReference type="InterPro" id="IPR045249">
    <property type="entry name" value="HARBI1-like"/>
</dbReference>
<keyword evidence="6" id="KW-0378">Hydrolase</keyword>
<sequence>MEYADDLSSEALAVIIFDIIRVHQLRFTCCLHAYGMLSNGEQADDLRSRRKFSRLQRIPAQVRRLTRLVGLTDKSCIDNLRMDRNCFGRLCVILRERGGLDDGRFVKVEEQVAIFLCVLAHHKKNRVVGFDFWRSGQTVSHYVHVVLKAVIMLHELFLAKPLPVDDQCQDWRWKWFPGCLGALDGTYINVLVGSEDKPRYRTRKGQVATNTLAVCTRDMRFVYVLAGWEGSAGDARVLRDAVTRTRGIKVPKGQYYLCDNGYANSDGFLTPYKGVRYHLKEWGPAAVVPQDSREMFNMRHTKARNVIERAFAVVKMRWGILRSASYYPIRTQIRLILCCFLLHNFIRGEMMVDPIEQELDGDYEALNIGVEGDEPTYVDTIEPTPAWNNKRSELAETMWLNGNVHPP</sequence>
<accession>A0ABD1FWW6</accession>
<name>A0ABD1FWW6_SALDI</name>
<comment type="cofactor">
    <cofactor evidence="1">
        <name>a divalent metal cation</name>
        <dbReference type="ChEBI" id="CHEBI:60240"/>
    </cofactor>
</comment>
<dbReference type="PANTHER" id="PTHR22930:SF293">
    <property type="entry name" value="PROTEIN ALP1-LIKE"/>
    <property type="match status" value="1"/>
</dbReference>